<name>A0AAD3TGC6_NEPGR</name>
<evidence type="ECO:0000313" key="2">
    <source>
        <dbReference type="Proteomes" id="UP001279734"/>
    </source>
</evidence>
<dbReference type="EMBL" id="BSYO01000035">
    <property type="protein sequence ID" value="GMH28676.1"/>
    <property type="molecule type" value="Genomic_DNA"/>
</dbReference>
<organism evidence="1 2">
    <name type="scientific">Nepenthes gracilis</name>
    <name type="common">Slender pitcher plant</name>
    <dbReference type="NCBI Taxonomy" id="150966"/>
    <lineage>
        <taxon>Eukaryota</taxon>
        <taxon>Viridiplantae</taxon>
        <taxon>Streptophyta</taxon>
        <taxon>Embryophyta</taxon>
        <taxon>Tracheophyta</taxon>
        <taxon>Spermatophyta</taxon>
        <taxon>Magnoliopsida</taxon>
        <taxon>eudicotyledons</taxon>
        <taxon>Gunneridae</taxon>
        <taxon>Pentapetalae</taxon>
        <taxon>Caryophyllales</taxon>
        <taxon>Nepenthaceae</taxon>
        <taxon>Nepenthes</taxon>
    </lineage>
</organism>
<sequence length="100" mass="11627">MQYILILHGPKGSQYGAPDSLMPKISFYGLRRSLRQLPQKDKSRFAVYKLGGKAQHYWQLKKKELGPVTEMPTWSAFVKVINTNNFLPTQKSTRRWRSLS</sequence>
<proteinExistence type="predicted"/>
<reference evidence="1" key="1">
    <citation type="submission" date="2023-05" db="EMBL/GenBank/DDBJ databases">
        <title>Nepenthes gracilis genome sequencing.</title>
        <authorList>
            <person name="Fukushima K."/>
        </authorList>
    </citation>
    <scope>NUCLEOTIDE SEQUENCE</scope>
    <source>
        <strain evidence="1">SING2019-196</strain>
    </source>
</reference>
<keyword evidence="2" id="KW-1185">Reference proteome</keyword>
<evidence type="ECO:0000313" key="1">
    <source>
        <dbReference type="EMBL" id="GMH28676.1"/>
    </source>
</evidence>
<accession>A0AAD3TGC6</accession>
<dbReference type="AlphaFoldDB" id="A0AAD3TGC6"/>
<dbReference type="Proteomes" id="UP001279734">
    <property type="component" value="Unassembled WGS sequence"/>
</dbReference>
<comment type="caution">
    <text evidence="1">The sequence shown here is derived from an EMBL/GenBank/DDBJ whole genome shotgun (WGS) entry which is preliminary data.</text>
</comment>
<protein>
    <submittedName>
        <fullName evidence="1">Uncharacterized protein</fullName>
    </submittedName>
</protein>
<gene>
    <name evidence="1" type="ORF">Nepgr_030519</name>
</gene>